<evidence type="ECO:0000313" key="2">
    <source>
        <dbReference type="Proteomes" id="UP000295215"/>
    </source>
</evidence>
<sequence>MNSVFNRISEWVPKAEKLIQESFLPKELQADYIKIINRQLNKLL</sequence>
<reference evidence="1 2" key="1">
    <citation type="submission" date="2019-03" db="EMBL/GenBank/DDBJ databases">
        <title>Genomic Encyclopedia of Archaeal and Bacterial Type Strains, Phase II (KMG-II): from individual species to whole genera.</title>
        <authorList>
            <person name="Goeker M."/>
        </authorList>
    </citation>
    <scope>NUCLEOTIDE SEQUENCE [LARGE SCALE GENOMIC DNA]</scope>
    <source>
        <strain evidence="1 2">DSM 28213</strain>
    </source>
</reference>
<comment type="caution">
    <text evidence="1">The sequence shown here is derived from an EMBL/GenBank/DDBJ whole genome shotgun (WGS) entry which is preliminary data.</text>
</comment>
<keyword evidence="2" id="KW-1185">Reference proteome</keyword>
<accession>A0A4R7EWR7</accession>
<protein>
    <submittedName>
        <fullName evidence="1">Uncharacterized protein</fullName>
    </submittedName>
</protein>
<organism evidence="1 2">
    <name type="scientific">Myroides indicus</name>
    <dbReference type="NCBI Taxonomy" id="1323422"/>
    <lineage>
        <taxon>Bacteria</taxon>
        <taxon>Pseudomonadati</taxon>
        <taxon>Bacteroidota</taxon>
        <taxon>Flavobacteriia</taxon>
        <taxon>Flavobacteriales</taxon>
        <taxon>Flavobacteriaceae</taxon>
        <taxon>Myroides</taxon>
    </lineage>
</organism>
<dbReference type="AlphaFoldDB" id="A0A4R7EWR7"/>
<dbReference type="Proteomes" id="UP000295215">
    <property type="component" value="Unassembled WGS sequence"/>
</dbReference>
<name>A0A4R7EWR7_9FLAO</name>
<proteinExistence type="predicted"/>
<dbReference type="RefSeq" id="WP_262708896.1">
    <property type="nucleotide sequence ID" value="NZ_SOAG01000010.1"/>
</dbReference>
<dbReference type="EMBL" id="SOAG01000010">
    <property type="protein sequence ID" value="TDS59620.1"/>
    <property type="molecule type" value="Genomic_DNA"/>
</dbReference>
<gene>
    <name evidence="1" type="ORF">C8P70_11068</name>
</gene>
<evidence type="ECO:0000313" key="1">
    <source>
        <dbReference type="EMBL" id="TDS59620.1"/>
    </source>
</evidence>